<dbReference type="Pfam" id="PF07568">
    <property type="entry name" value="HisKA_2"/>
    <property type="match status" value="1"/>
</dbReference>
<keyword evidence="8" id="KW-0902">Two-component regulatory system</keyword>
<keyword evidence="11" id="KW-1185">Reference proteome</keyword>
<dbReference type="Gene3D" id="3.30.450.20">
    <property type="entry name" value="PAS domain"/>
    <property type="match status" value="1"/>
</dbReference>
<sequence length="478" mass="54605">MMLNIDQSIREICKRETSLNEIEIDKIIEVSKSIQFMADFYESDVFVDVHGKKMSEAFVVAHSMPENKSLYSENIAGKPALQENEPGVIEVFRTGNLKRDIKALTQEYKLVKQTIQPINLEDKIIGVIIVEKDISEDLKEDFSIMKSVKDTSSYNFINLFKNNDFFIDNLNSSILVFDENGYLKLKNKNAEELYRNLGFTDDIIDNHYDWLTLENDEFEAFKYEDYETKEVYIGDMYLSIKSIPIKDGVFKLAKVIQNVTELKKKEAELVLKSVAVKEAHHRVKNNLYTVISLLRKQSRLSKNEEVKSCLDNTVNRVFAILSTHYLLSKEVDNKISIKDAIDLLISNIQGGYSDNKDINIYISGDDFEISGDKATSLLLVMNEIIQNCFDHAFEGRDCGNIQILINQEEKFKNIAIADDGIGLDESKVNNDSLGTFIIESYVQQVLKGEIVRQSNKNGTKVLIKIPKQITNLQSSSFN</sequence>
<dbReference type="EMBL" id="JAGGJX010000001">
    <property type="protein sequence ID" value="MBP1853932.1"/>
    <property type="molecule type" value="Genomic_DNA"/>
</dbReference>
<dbReference type="SUPFAM" id="SSF55874">
    <property type="entry name" value="ATPase domain of HSP90 chaperone/DNA topoisomerase II/histidine kinase"/>
    <property type="match status" value="1"/>
</dbReference>
<evidence type="ECO:0000256" key="5">
    <source>
        <dbReference type="ARBA" id="ARBA00022741"/>
    </source>
</evidence>
<dbReference type="InterPro" id="IPR038424">
    <property type="entry name" value="H_kinase_PdtaS_GAF_sf"/>
</dbReference>
<feature type="domain" description="Histidine kinase" evidence="9">
    <location>
        <begin position="278"/>
        <end position="469"/>
    </location>
</feature>
<gene>
    <name evidence="10" type="ORF">J2Z43_000322</name>
</gene>
<evidence type="ECO:0000256" key="6">
    <source>
        <dbReference type="ARBA" id="ARBA00022777"/>
    </source>
</evidence>
<evidence type="ECO:0000256" key="8">
    <source>
        <dbReference type="ARBA" id="ARBA00023012"/>
    </source>
</evidence>
<dbReference type="Pfam" id="PF02518">
    <property type="entry name" value="HATPase_c"/>
    <property type="match status" value="1"/>
</dbReference>
<dbReference type="InterPro" id="IPR036890">
    <property type="entry name" value="HATPase_C_sf"/>
</dbReference>
<evidence type="ECO:0000256" key="2">
    <source>
        <dbReference type="ARBA" id="ARBA00012438"/>
    </source>
</evidence>
<dbReference type="Gene3D" id="3.30.450.280">
    <property type="entry name" value="GAF domain"/>
    <property type="match status" value="1"/>
</dbReference>
<keyword evidence="6 10" id="KW-0418">Kinase</keyword>
<dbReference type="PANTHER" id="PTHR41523:SF8">
    <property type="entry name" value="ETHYLENE RESPONSE SENSOR PROTEIN"/>
    <property type="match status" value="1"/>
</dbReference>
<dbReference type="InterPro" id="IPR003594">
    <property type="entry name" value="HATPase_dom"/>
</dbReference>
<reference evidence="10 11" key="1">
    <citation type="submission" date="2021-03" db="EMBL/GenBank/DDBJ databases">
        <title>Genomic Encyclopedia of Type Strains, Phase IV (KMG-IV): sequencing the most valuable type-strain genomes for metagenomic binning, comparative biology and taxonomic classification.</title>
        <authorList>
            <person name="Goeker M."/>
        </authorList>
    </citation>
    <scope>NUCLEOTIDE SEQUENCE [LARGE SCALE GENOMIC DNA]</scope>
    <source>
        <strain evidence="10 11">DSM 1289</strain>
    </source>
</reference>
<name>A0ABS4E7L1_9FIRM</name>
<dbReference type="GO" id="GO:0016301">
    <property type="term" value="F:kinase activity"/>
    <property type="evidence" value="ECO:0007669"/>
    <property type="project" value="UniProtKB-KW"/>
</dbReference>
<dbReference type="SMART" id="SM00387">
    <property type="entry name" value="HATPase_c"/>
    <property type="match status" value="1"/>
</dbReference>
<evidence type="ECO:0000259" key="9">
    <source>
        <dbReference type="PROSITE" id="PS50109"/>
    </source>
</evidence>
<dbReference type="PANTHER" id="PTHR41523">
    <property type="entry name" value="TWO-COMPONENT SYSTEM SENSOR PROTEIN"/>
    <property type="match status" value="1"/>
</dbReference>
<evidence type="ECO:0000313" key="10">
    <source>
        <dbReference type="EMBL" id="MBP1853932.1"/>
    </source>
</evidence>
<evidence type="ECO:0000256" key="4">
    <source>
        <dbReference type="ARBA" id="ARBA00022679"/>
    </source>
</evidence>
<dbReference type="InterPro" id="IPR005467">
    <property type="entry name" value="His_kinase_dom"/>
</dbReference>
<evidence type="ECO:0000256" key="1">
    <source>
        <dbReference type="ARBA" id="ARBA00000085"/>
    </source>
</evidence>
<protein>
    <recommendedName>
        <fullName evidence="2">histidine kinase</fullName>
        <ecNumber evidence="2">2.7.13.3</ecNumber>
    </recommendedName>
</protein>
<comment type="catalytic activity">
    <reaction evidence="1">
        <text>ATP + protein L-histidine = ADP + protein N-phospho-L-histidine.</text>
        <dbReference type="EC" id="2.7.13.3"/>
    </reaction>
</comment>
<dbReference type="Pfam" id="PF12282">
    <property type="entry name" value="GAF_PdtaS"/>
    <property type="match status" value="1"/>
</dbReference>
<dbReference type="EC" id="2.7.13.3" evidence="2"/>
<dbReference type="Proteomes" id="UP000767291">
    <property type="component" value="Unassembled WGS sequence"/>
</dbReference>
<proteinExistence type="predicted"/>
<evidence type="ECO:0000313" key="11">
    <source>
        <dbReference type="Proteomes" id="UP000767291"/>
    </source>
</evidence>
<keyword evidence="7" id="KW-0067">ATP-binding</keyword>
<accession>A0ABS4E7L1</accession>
<keyword evidence="4" id="KW-0808">Transferase</keyword>
<dbReference type="Gene3D" id="3.30.565.10">
    <property type="entry name" value="Histidine kinase-like ATPase, C-terminal domain"/>
    <property type="match status" value="1"/>
</dbReference>
<organism evidence="10 11">
    <name type="scientific">Metaclostridioides mangenotii</name>
    <dbReference type="NCBI Taxonomy" id="1540"/>
    <lineage>
        <taxon>Bacteria</taxon>
        <taxon>Bacillati</taxon>
        <taxon>Bacillota</taxon>
        <taxon>Clostridia</taxon>
        <taxon>Peptostreptococcales</taxon>
        <taxon>Peptostreptococcaceae</taxon>
        <taxon>Metaclostridioides</taxon>
    </lineage>
</organism>
<dbReference type="InterPro" id="IPR022066">
    <property type="entry name" value="PdtaS_GAF"/>
</dbReference>
<dbReference type="PROSITE" id="PS50109">
    <property type="entry name" value="HIS_KIN"/>
    <property type="match status" value="1"/>
</dbReference>
<comment type="caution">
    <text evidence="10">The sequence shown here is derived from an EMBL/GenBank/DDBJ whole genome shotgun (WGS) entry which is preliminary data.</text>
</comment>
<evidence type="ECO:0000256" key="7">
    <source>
        <dbReference type="ARBA" id="ARBA00022840"/>
    </source>
</evidence>
<keyword evidence="5" id="KW-0547">Nucleotide-binding</keyword>
<evidence type="ECO:0000256" key="3">
    <source>
        <dbReference type="ARBA" id="ARBA00022553"/>
    </source>
</evidence>
<dbReference type="InterPro" id="IPR011495">
    <property type="entry name" value="Sig_transdc_His_kin_sub2_dim/P"/>
</dbReference>
<dbReference type="RefSeq" id="WP_234925926.1">
    <property type="nucleotide sequence ID" value="NZ_BAAACS010000017.1"/>
</dbReference>
<keyword evidence="3" id="KW-0597">Phosphoprotein</keyword>